<dbReference type="GO" id="GO:0006310">
    <property type="term" value="P:DNA recombination"/>
    <property type="evidence" value="ECO:0007669"/>
    <property type="project" value="UniProtKB-KW"/>
</dbReference>
<evidence type="ECO:0000259" key="7">
    <source>
        <dbReference type="PROSITE" id="PS51898"/>
    </source>
</evidence>
<evidence type="ECO:0000256" key="4">
    <source>
        <dbReference type="ARBA" id="ARBA00023172"/>
    </source>
</evidence>
<evidence type="ECO:0000256" key="6">
    <source>
        <dbReference type="SAM" id="MobiDB-lite"/>
    </source>
</evidence>
<evidence type="ECO:0000313" key="9">
    <source>
        <dbReference type="EMBL" id="XBH15775.1"/>
    </source>
</evidence>
<dbReference type="Gene3D" id="3.30.160.390">
    <property type="entry name" value="Integrase, DNA-binding domain"/>
    <property type="match status" value="1"/>
</dbReference>
<dbReference type="Pfam" id="PF00589">
    <property type="entry name" value="Phage_integrase"/>
    <property type="match status" value="1"/>
</dbReference>
<dbReference type="PANTHER" id="PTHR30629:SF2">
    <property type="entry name" value="PROPHAGE INTEGRASE INTS-RELATED"/>
    <property type="match status" value="1"/>
</dbReference>
<gene>
    <name evidence="9" type="ORF">P8935_14480</name>
</gene>
<dbReference type="EMBL" id="CP121196">
    <property type="protein sequence ID" value="XBH15775.1"/>
    <property type="molecule type" value="Genomic_DNA"/>
</dbReference>
<reference evidence="9" key="1">
    <citation type="submission" date="2023-03" db="EMBL/GenBank/DDBJ databases">
        <title>Edaphobacter sp.</title>
        <authorList>
            <person name="Huber K.J."/>
            <person name="Papendorf J."/>
            <person name="Pilke C."/>
            <person name="Bunk B."/>
            <person name="Sproeer C."/>
            <person name="Pester M."/>
        </authorList>
    </citation>
    <scope>NUCLEOTIDE SEQUENCE</scope>
    <source>
        <strain evidence="9">DSM 110680</strain>
    </source>
</reference>
<dbReference type="InterPro" id="IPR002104">
    <property type="entry name" value="Integrase_catalytic"/>
</dbReference>
<feature type="domain" description="Core-binding (CB)" evidence="8">
    <location>
        <begin position="94"/>
        <end position="175"/>
    </location>
</feature>
<evidence type="ECO:0000256" key="5">
    <source>
        <dbReference type="PROSITE-ProRule" id="PRU01248"/>
    </source>
</evidence>
<accession>A0AAU7DDQ3</accession>
<name>A0AAU7DDQ3_9BACT</name>
<keyword evidence="4" id="KW-0233">DNA recombination</keyword>
<dbReference type="CDD" id="cd00801">
    <property type="entry name" value="INT_P4_C"/>
    <property type="match status" value="1"/>
</dbReference>
<dbReference type="InterPro" id="IPR013762">
    <property type="entry name" value="Integrase-like_cat_sf"/>
</dbReference>
<evidence type="ECO:0000259" key="8">
    <source>
        <dbReference type="PROSITE" id="PS51900"/>
    </source>
</evidence>
<dbReference type="Pfam" id="PF13356">
    <property type="entry name" value="Arm-DNA-bind_3"/>
    <property type="match status" value="1"/>
</dbReference>
<dbReference type="InterPro" id="IPR025166">
    <property type="entry name" value="Integrase_DNA_bind_dom"/>
</dbReference>
<organism evidence="9">
    <name type="scientific">Telmatobacter sp. DSM 110680</name>
    <dbReference type="NCBI Taxonomy" id="3036704"/>
    <lineage>
        <taxon>Bacteria</taxon>
        <taxon>Pseudomonadati</taxon>
        <taxon>Acidobacteriota</taxon>
        <taxon>Terriglobia</taxon>
        <taxon>Terriglobales</taxon>
        <taxon>Acidobacteriaceae</taxon>
        <taxon>Telmatobacter</taxon>
    </lineage>
</organism>
<keyword evidence="2" id="KW-0229">DNA integration</keyword>
<dbReference type="InterPro" id="IPR038488">
    <property type="entry name" value="Integrase_DNA-bd_sf"/>
</dbReference>
<dbReference type="Gene3D" id="1.10.150.130">
    <property type="match status" value="1"/>
</dbReference>
<protein>
    <submittedName>
        <fullName evidence="9">Tyrosine-type recombinase/integrase</fullName>
    </submittedName>
</protein>
<dbReference type="InterPro" id="IPR050808">
    <property type="entry name" value="Phage_Integrase"/>
</dbReference>
<keyword evidence="3 5" id="KW-0238">DNA-binding</keyword>
<evidence type="ECO:0000256" key="3">
    <source>
        <dbReference type="ARBA" id="ARBA00023125"/>
    </source>
</evidence>
<sequence length="396" mass="43946">MNLTDAKLRKTKNDTAKPVKMSDGRGLYLQVNPKNGGKYWRYGYRHEGKQRTLTLGEYPLMSLAAARDAHADARRQLLSGIDPAAPEQQEQGGGTFADVFEAWLAHWRKSVSERHAGMVERMMRAQVLPALGGLGVASVTTLNIVRAVQSIDQDGKNETAQRALETIRMIFRHGIVNGLAPRNPAADIKPADVLSPVKSENFAHVSAPEIPALWRAINGYHGSAAAKIAMKLVAYTGARPSMVVEASWSEVDIEAARWEISAERMKMDTAHIVPLSRQACELFAALKHFTGHTALCFPGDRDTAKPMSNNTLGKMLERLGYRGKQTPHGWRHIFSTQMHELGYEERFIEAALAHHKRDKVAAVYNKAAYLAQRRELMQRWSDHLDSLAARVVIAAA</sequence>
<dbReference type="InterPro" id="IPR053876">
    <property type="entry name" value="Phage_int_M"/>
</dbReference>
<dbReference type="InterPro" id="IPR011010">
    <property type="entry name" value="DNA_brk_join_enz"/>
</dbReference>
<proteinExistence type="inferred from homology"/>
<evidence type="ECO:0000256" key="2">
    <source>
        <dbReference type="ARBA" id="ARBA00022908"/>
    </source>
</evidence>
<dbReference type="SUPFAM" id="SSF56349">
    <property type="entry name" value="DNA breaking-rejoining enzymes"/>
    <property type="match status" value="1"/>
</dbReference>
<dbReference type="GO" id="GO:0015074">
    <property type="term" value="P:DNA integration"/>
    <property type="evidence" value="ECO:0007669"/>
    <property type="project" value="UniProtKB-KW"/>
</dbReference>
<dbReference type="GO" id="GO:0003677">
    <property type="term" value="F:DNA binding"/>
    <property type="evidence" value="ECO:0007669"/>
    <property type="project" value="UniProtKB-UniRule"/>
</dbReference>
<feature type="domain" description="Tyr recombinase" evidence="7">
    <location>
        <begin position="200"/>
        <end position="377"/>
    </location>
</feature>
<dbReference type="InterPro" id="IPR044068">
    <property type="entry name" value="CB"/>
</dbReference>
<dbReference type="InterPro" id="IPR010998">
    <property type="entry name" value="Integrase_recombinase_N"/>
</dbReference>
<evidence type="ECO:0000256" key="1">
    <source>
        <dbReference type="ARBA" id="ARBA00008857"/>
    </source>
</evidence>
<dbReference type="Gene3D" id="1.10.443.10">
    <property type="entry name" value="Intergrase catalytic core"/>
    <property type="match status" value="1"/>
</dbReference>
<comment type="similarity">
    <text evidence="1">Belongs to the 'phage' integrase family.</text>
</comment>
<dbReference type="PROSITE" id="PS51898">
    <property type="entry name" value="TYR_RECOMBINASE"/>
    <property type="match status" value="1"/>
</dbReference>
<dbReference type="PROSITE" id="PS51900">
    <property type="entry name" value="CB"/>
    <property type="match status" value="1"/>
</dbReference>
<dbReference type="PANTHER" id="PTHR30629">
    <property type="entry name" value="PROPHAGE INTEGRASE"/>
    <property type="match status" value="1"/>
</dbReference>
<feature type="region of interest" description="Disordered" evidence="6">
    <location>
        <begin position="1"/>
        <end position="21"/>
    </location>
</feature>
<dbReference type="Pfam" id="PF22022">
    <property type="entry name" value="Phage_int_M"/>
    <property type="match status" value="1"/>
</dbReference>
<dbReference type="AlphaFoldDB" id="A0AAU7DDQ3"/>
<dbReference type="RefSeq" id="WP_348261006.1">
    <property type="nucleotide sequence ID" value="NZ_CP121196.1"/>
</dbReference>